<dbReference type="SUPFAM" id="SSF55469">
    <property type="entry name" value="FMN-dependent nitroreductase-like"/>
    <property type="match status" value="1"/>
</dbReference>
<dbReference type="EMBL" id="CAFBPN010000128">
    <property type="protein sequence ID" value="CAB5030397.1"/>
    <property type="molecule type" value="Genomic_DNA"/>
</dbReference>
<dbReference type="Pfam" id="PF00881">
    <property type="entry name" value="Nitroreductase"/>
    <property type="match status" value="1"/>
</dbReference>
<dbReference type="Gene3D" id="3.40.109.10">
    <property type="entry name" value="NADH Oxidase"/>
    <property type="match status" value="1"/>
</dbReference>
<evidence type="ECO:0000256" key="1">
    <source>
        <dbReference type="ARBA" id="ARBA00022630"/>
    </source>
</evidence>
<dbReference type="PANTHER" id="PTHR23026">
    <property type="entry name" value="NADPH NITROREDUCTASE"/>
    <property type="match status" value="1"/>
</dbReference>
<accession>A0A6J7RNJ3</accession>
<dbReference type="InterPro" id="IPR000415">
    <property type="entry name" value="Nitroreductase-like"/>
</dbReference>
<dbReference type="CDD" id="cd02062">
    <property type="entry name" value="Nitro_FMN_reductase"/>
    <property type="match status" value="1"/>
</dbReference>
<dbReference type="PANTHER" id="PTHR23026:SF90">
    <property type="entry name" value="IODOTYROSINE DEIODINASE 1"/>
    <property type="match status" value="1"/>
</dbReference>
<keyword evidence="2" id="KW-0288">FMN</keyword>
<gene>
    <name evidence="5" type="ORF">UFOPK4098_01488</name>
    <name evidence="6" type="ORF">UFOPK4347_01591</name>
</gene>
<dbReference type="EMBL" id="CAFBQU010000068">
    <property type="protein sequence ID" value="CAB5067827.1"/>
    <property type="molecule type" value="Genomic_DNA"/>
</dbReference>
<sequence>MGFTFDLNQTDHLLSTTRAVRKRLDLTRPVPRELLIDCVRLAAQAPAGSNLQKWRWMVVDDPDLKMGLADIYRKAYLPYIEMQRNQVEKKGRTDADGIMESADYLATILEKVPALLIPIGLDRLPTNADVQAQTGYYGSLLPAVWSFMLAARSRGLGTAYTTLHLKYEQEAAQLLGLPDTVTQLALIPVAYYTGEDFKVGKRRPAEEITYFNSWKSTL</sequence>
<keyword evidence="1" id="KW-0285">Flavoprotein</keyword>
<feature type="domain" description="Nitroreductase" evidence="4">
    <location>
        <begin position="18"/>
        <end position="191"/>
    </location>
</feature>
<dbReference type="InterPro" id="IPR050627">
    <property type="entry name" value="Nitroreductase/BluB"/>
</dbReference>
<protein>
    <submittedName>
        <fullName evidence="5">Unannotated protein</fullName>
    </submittedName>
</protein>
<evidence type="ECO:0000313" key="6">
    <source>
        <dbReference type="EMBL" id="CAB5067827.1"/>
    </source>
</evidence>
<evidence type="ECO:0000259" key="4">
    <source>
        <dbReference type="Pfam" id="PF00881"/>
    </source>
</evidence>
<organism evidence="5">
    <name type="scientific">freshwater metagenome</name>
    <dbReference type="NCBI Taxonomy" id="449393"/>
    <lineage>
        <taxon>unclassified sequences</taxon>
        <taxon>metagenomes</taxon>
        <taxon>ecological metagenomes</taxon>
    </lineage>
</organism>
<dbReference type="AlphaFoldDB" id="A0A6J7RNJ3"/>
<dbReference type="InterPro" id="IPR029479">
    <property type="entry name" value="Nitroreductase"/>
</dbReference>
<evidence type="ECO:0000313" key="5">
    <source>
        <dbReference type="EMBL" id="CAB5030397.1"/>
    </source>
</evidence>
<evidence type="ECO:0000256" key="3">
    <source>
        <dbReference type="ARBA" id="ARBA00023002"/>
    </source>
</evidence>
<proteinExistence type="predicted"/>
<name>A0A6J7RNJ3_9ZZZZ</name>
<evidence type="ECO:0000256" key="2">
    <source>
        <dbReference type="ARBA" id="ARBA00022643"/>
    </source>
</evidence>
<dbReference type="GO" id="GO:0016491">
    <property type="term" value="F:oxidoreductase activity"/>
    <property type="evidence" value="ECO:0007669"/>
    <property type="project" value="UniProtKB-KW"/>
</dbReference>
<keyword evidence="3" id="KW-0560">Oxidoreductase</keyword>
<reference evidence="5" key="1">
    <citation type="submission" date="2020-05" db="EMBL/GenBank/DDBJ databases">
        <authorList>
            <person name="Chiriac C."/>
            <person name="Salcher M."/>
            <person name="Ghai R."/>
            <person name="Kavagutti S V."/>
        </authorList>
    </citation>
    <scope>NUCLEOTIDE SEQUENCE</scope>
</reference>